<evidence type="ECO:0000313" key="3">
    <source>
        <dbReference type="EMBL" id="XDK32045.1"/>
    </source>
</evidence>
<dbReference type="PROSITE" id="PS51257">
    <property type="entry name" value="PROKAR_LIPOPROTEIN"/>
    <property type="match status" value="1"/>
</dbReference>
<dbReference type="PANTHER" id="PTHR30290:SF38">
    <property type="entry name" value="D,D-DIPEPTIDE-BINDING PERIPLASMIC PROTEIN DDPA-RELATED"/>
    <property type="match status" value="1"/>
</dbReference>
<protein>
    <submittedName>
        <fullName evidence="3">ABC transporter substrate-binding protein</fullName>
    </submittedName>
</protein>
<dbReference type="GO" id="GO:0015833">
    <property type="term" value="P:peptide transport"/>
    <property type="evidence" value="ECO:0007669"/>
    <property type="project" value="TreeGrafter"/>
</dbReference>
<evidence type="ECO:0000256" key="1">
    <source>
        <dbReference type="ARBA" id="ARBA00022729"/>
    </source>
</evidence>
<dbReference type="RefSeq" id="WP_368652768.1">
    <property type="nucleotide sequence ID" value="NZ_CP162599.1"/>
</dbReference>
<reference evidence="3" key="1">
    <citation type="submission" date="2024-07" db="EMBL/GenBank/DDBJ databases">
        <title>Halotolerant mesophilic bacterium Ornithinibacillus sp. 4-3, sp. nov., isolated from soil.</title>
        <authorList>
            <person name="Sidarenka A.V."/>
            <person name="Guliayeva D.E."/>
            <person name="Leanovich S.I."/>
            <person name="Hileuskaya K.S."/>
            <person name="Akhremchuk A.E."/>
            <person name="Sikolenko M.A."/>
            <person name="Valentovich L.N."/>
        </authorList>
    </citation>
    <scope>NUCLEOTIDE SEQUENCE</scope>
    <source>
        <strain evidence="3">4-3</strain>
    </source>
</reference>
<feature type="domain" description="Solute-binding protein family 5" evidence="2">
    <location>
        <begin position="87"/>
        <end position="439"/>
    </location>
</feature>
<dbReference type="CDD" id="cd08502">
    <property type="entry name" value="PBP2_NikA_DppA_OppA_like_16"/>
    <property type="match status" value="1"/>
</dbReference>
<keyword evidence="1" id="KW-0732">Signal</keyword>
<dbReference type="PIRSF" id="PIRSF002741">
    <property type="entry name" value="MppA"/>
    <property type="match status" value="1"/>
</dbReference>
<proteinExistence type="predicted"/>
<organism evidence="3">
    <name type="scientific">Ornithinibacillus sp. 4-3</name>
    <dbReference type="NCBI Taxonomy" id="3231488"/>
    <lineage>
        <taxon>Bacteria</taxon>
        <taxon>Bacillati</taxon>
        <taxon>Bacillota</taxon>
        <taxon>Bacilli</taxon>
        <taxon>Bacillales</taxon>
        <taxon>Bacillaceae</taxon>
        <taxon>Ornithinibacillus</taxon>
    </lineage>
</organism>
<dbReference type="SUPFAM" id="SSF53850">
    <property type="entry name" value="Periplasmic binding protein-like II"/>
    <property type="match status" value="1"/>
</dbReference>
<dbReference type="GO" id="GO:0042597">
    <property type="term" value="C:periplasmic space"/>
    <property type="evidence" value="ECO:0007669"/>
    <property type="project" value="UniProtKB-ARBA"/>
</dbReference>
<dbReference type="Gene3D" id="3.90.76.10">
    <property type="entry name" value="Dipeptide-binding Protein, Domain 1"/>
    <property type="match status" value="1"/>
</dbReference>
<evidence type="ECO:0000259" key="2">
    <source>
        <dbReference type="Pfam" id="PF00496"/>
    </source>
</evidence>
<dbReference type="InterPro" id="IPR000914">
    <property type="entry name" value="SBP_5_dom"/>
</dbReference>
<dbReference type="Gene3D" id="3.10.105.10">
    <property type="entry name" value="Dipeptide-binding Protein, Domain 3"/>
    <property type="match status" value="1"/>
</dbReference>
<accession>A0AB39HP36</accession>
<dbReference type="InterPro" id="IPR030678">
    <property type="entry name" value="Peptide/Ni-bd"/>
</dbReference>
<dbReference type="InterPro" id="IPR039424">
    <property type="entry name" value="SBP_5"/>
</dbReference>
<dbReference type="Pfam" id="PF00496">
    <property type="entry name" value="SBP_bac_5"/>
    <property type="match status" value="1"/>
</dbReference>
<sequence>MRNRKFLLIFLVLILSAFIIGCSSKDEEANGSDQGTAVDDTEASGKLDIAFHLTLPQLDPHMTTDIGVRDVSIHIYEGLLAVNGDMEIVPMLAESYEESEDGKQITFNLRQGIKFHNEKEMKAEDVVASLNRWQKMSTQAKNYISDVTFEEVDEYTVVANVPNPSIMTLAVIASYNQFPAIMPKEVVEAVGEDRIEEVIGTGPYKLEEFRQDQYVHITKYDEYQAREEAPGGLAGEKKAQVKDLYFHIVPDISTRIAGIQSGEYDVATSIPHDSVDQLEQADNIDIQITRTPWDDAVLNKKGKFQDIKLRQAVNAALDKEALLLAAYGNEEYFELNHSLVPAEQTDWLSDAGKDIYETYDPELAKQLLDEAGYDGEEIILLSSQERKYLYDMSVVAQEQLKNIGMNVKLENTDWATFITDIGDENAWDMYLGTLGYNPVITEALFWNPNWYGWHDSEEMNEVVEDVLRAGTVENAAQYTDDLHQVFYDYLPVIKIGDGSQLIATNSNLDGFIYHMTSGVYWNISKNE</sequence>
<dbReference type="PANTHER" id="PTHR30290">
    <property type="entry name" value="PERIPLASMIC BINDING COMPONENT OF ABC TRANSPORTER"/>
    <property type="match status" value="1"/>
</dbReference>
<dbReference type="GO" id="GO:0043190">
    <property type="term" value="C:ATP-binding cassette (ABC) transporter complex"/>
    <property type="evidence" value="ECO:0007669"/>
    <property type="project" value="InterPro"/>
</dbReference>
<gene>
    <name evidence="3" type="ORF">AB4Y30_13645</name>
</gene>
<name>A0AB39HP36_9BACI</name>
<dbReference type="Gene3D" id="3.40.190.10">
    <property type="entry name" value="Periplasmic binding protein-like II"/>
    <property type="match status" value="1"/>
</dbReference>
<dbReference type="EMBL" id="CP162599">
    <property type="protein sequence ID" value="XDK32045.1"/>
    <property type="molecule type" value="Genomic_DNA"/>
</dbReference>
<dbReference type="GO" id="GO:1904680">
    <property type="term" value="F:peptide transmembrane transporter activity"/>
    <property type="evidence" value="ECO:0007669"/>
    <property type="project" value="TreeGrafter"/>
</dbReference>
<dbReference type="AlphaFoldDB" id="A0AB39HP36"/>